<dbReference type="InterPro" id="IPR041490">
    <property type="entry name" value="KstR2_TetR_C"/>
</dbReference>
<comment type="caution">
    <text evidence="6">The sequence shown here is derived from an EMBL/GenBank/DDBJ whole genome shotgun (WGS) entry which is preliminary data.</text>
</comment>
<dbReference type="Gene3D" id="1.10.357.10">
    <property type="entry name" value="Tetracycline Repressor, domain 2"/>
    <property type="match status" value="1"/>
</dbReference>
<name>A0A3A8A6I7_9HYPH</name>
<evidence type="ECO:0000256" key="3">
    <source>
        <dbReference type="ARBA" id="ARBA00023163"/>
    </source>
</evidence>
<evidence type="ECO:0000313" key="6">
    <source>
        <dbReference type="EMBL" id="RKF05476.1"/>
    </source>
</evidence>
<reference evidence="6 7" key="1">
    <citation type="journal article" date="2018" name="Int. J. Syst. Bacteriol.">
        <title>Oceaniradius stylonemae gen. nov., sp. nov., isolated from a red alga, Stylonema cornu-cervi.</title>
        <authorList>
            <person name="Jeong S."/>
        </authorList>
    </citation>
    <scope>NUCLEOTIDE SEQUENCE [LARGE SCALE GENOMIC DNA]</scope>
    <source>
        <strain evidence="6 7">StC1</strain>
    </source>
</reference>
<evidence type="ECO:0000256" key="1">
    <source>
        <dbReference type="ARBA" id="ARBA00023015"/>
    </source>
</evidence>
<dbReference type="Proteomes" id="UP000246132">
    <property type="component" value="Unassembled WGS sequence"/>
</dbReference>
<dbReference type="OrthoDB" id="9779746at2"/>
<dbReference type="Pfam" id="PF17932">
    <property type="entry name" value="TetR_C_24"/>
    <property type="match status" value="1"/>
</dbReference>
<protein>
    <submittedName>
        <fullName evidence="6">TetR/AcrR family transcriptional regulator</fullName>
    </submittedName>
</protein>
<evidence type="ECO:0000256" key="2">
    <source>
        <dbReference type="ARBA" id="ARBA00023125"/>
    </source>
</evidence>
<evidence type="ECO:0000313" key="7">
    <source>
        <dbReference type="Proteomes" id="UP000246132"/>
    </source>
</evidence>
<dbReference type="InterPro" id="IPR001647">
    <property type="entry name" value="HTH_TetR"/>
</dbReference>
<gene>
    <name evidence="6" type="ORF">DEM25_016980</name>
</gene>
<evidence type="ECO:0000256" key="4">
    <source>
        <dbReference type="PROSITE-ProRule" id="PRU00335"/>
    </source>
</evidence>
<dbReference type="SUPFAM" id="SSF46689">
    <property type="entry name" value="Homeodomain-like"/>
    <property type="match status" value="1"/>
</dbReference>
<dbReference type="PROSITE" id="PS50977">
    <property type="entry name" value="HTH_TETR_2"/>
    <property type="match status" value="1"/>
</dbReference>
<keyword evidence="1" id="KW-0805">Transcription regulation</keyword>
<dbReference type="PANTHER" id="PTHR30055:SF234">
    <property type="entry name" value="HTH-TYPE TRANSCRIPTIONAL REGULATOR BETI"/>
    <property type="match status" value="1"/>
</dbReference>
<dbReference type="Gene3D" id="1.10.10.60">
    <property type="entry name" value="Homeodomain-like"/>
    <property type="match status" value="1"/>
</dbReference>
<evidence type="ECO:0000259" key="5">
    <source>
        <dbReference type="PROSITE" id="PS50977"/>
    </source>
</evidence>
<dbReference type="InterPro" id="IPR050109">
    <property type="entry name" value="HTH-type_TetR-like_transc_reg"/>
</dbReference>
<dbReference type="InterPro" id="IPR036271">
    <property type="entry name" value="Tet_transcr_reg_TetR-rel_C_sf"/>
</dbReference>
<dbReference type="EMBL" id="QFWV02000009">
    <property type="protein sequence ID" value="RKF05476.1"/>
    <property type="molecule type" value="Genomic_DNA"/>
</dbReference>
<keyword evidence="3" id="KW-0804">Transcription</keyword>
<dbReference type="RefSeq" id="WP_109767662.1">
    <property type="nucleotide sequence ID" value="NZ_QFWV02000009.1"/>
</dbReference>
<dbReference type="GO" id="GO:0003700">
    <property type="term" value="F:DNA-binding transcription factor activity"/>
    <property type="evidence" value="ECO:0007669"/>
    <property type="project" value="TreeGrafter"/>
</dbReference>
<dbReference type="GO" id="GO:0000976">
    <property type="term" value="F:transcription cis-regulatory region binding"/>
    <property type="evidence" value="ECO:0007669"/>
    <property type="project" value="TreeGrafter"/>
</dbReference>
<dbReference type="SUPFAM" id="SSF48498">
    <property type="entry name" value="Tetracyclin repressor-like, C-terminal domain"/>
    <property type="match status" value="1"/>
</dbReference>
<dbReference type="PRINTS" id="PR00455">
    <property type="entry name" value="HTHTETR"/>
</dbReference>
<dbReference type="AlphaFoldDB" id="A0A3A8A6I7"/>
<keyword evidence="2 4" id="KW-0238">DNA-binding</keyword>
<sequence>MARPRAADFAEKQAHILDSAAAVFAELGMDKASMSQIARECGVSKALLYHYYPSKDALIFAIVNTHISHLDEAVIAADDPSLAPGDRLEKLVRAVLETYRGADNAHKVQLNAFGALSEAQRAQLRDTEKRIVARFANVLKELNPRLAEPGTHLLTPVTMSLFGMLNWVYTWFKEDGPVTREDYARIATRIILDGVGGVKP</sequence>
<organism evidence="6 7">
    <name type="scientific">Oceaniradius stylonematis</name>
    <dbReference type="NCBI Taxonomy" id="2184161"/>
    <lineage>
        <taxon>Bacteria</taxon>
        <taxon>Pseudomonadati</taxon>
        <taxon>Pseudomonadota</taxon>
        <taxon>Alphaproteobacteria</taxon>
        <taxon>Hyphomicrobiales</taxon>
        <taxon>Ahrensiaceae</taxon>
        <taxon>Oceaniradius</taxon>
    </lineage>
</organism>
<keyword evidence="7" id="KW-1185">Reference proteome</keyword>
<dbReference type="PANTHER" id="PTHR30055">
    <property type="entry name" value="HTH-TYPE TRANSCRIPTIONAL REGULATOR RUTR"/>
    <property type="match status" value="1"/>
</dbReference>
<feature type="DNA-binding region" description="H-T-H motif" evidence="4">
    <location>
        <begin position="33"/>
        <end position="52"/>
    </location>
</feature>
<proteinExistence type="predicted"/>
<dbReference type="InterPro" id="IPR009057">
    <property type="entry name" value="Homeodomain-like_sf"/>
</dbReference>
<feature type="domain" description="HTH tetR-type" evidence="5">
    <location>
        <begin position="10"/>
        <end position="70"/>
    </location>
</feature>
<dbReference type="Pfam" id="PF00440">
    <property type="entry name" value="TetR_N"/>
    <property type="match status" value="1"/>
</dbReference>
<accession>A0A3A8A6I7</accession>